<dbReference type="STRING" id="1217970.SAMN05444002_3912"/>
<dbReference type="Gene3D" id="2.120.10.30">
    <property type="entry name" value="TolB, C-terminal domain"/>
    <property type="match status" value="1"/>
</dbReference>
<name>A0A1N6IHR0_9RHOB</name>
<keyword evidence="3" id="KW-0479">Metal-binding</keyword>
<dbReference type="SUPFAM" id="SSF63829">
    <property type="entry name" value="Calcium-dependent phosphotriesterase"/>
    <property type="match status" value="1"/>
</dbReference>
<dbReference type="GO" id="GO:0004341">
    <property type="term" value="F:gluconolactonase activity"/>
    <property type="evidence" value="ECO:0007669"/>
    <property type="project" value="TreeGrafter"/>
</dbReference>
<feature type="binding site" evidence="3">
    <location>
        <position position="141"/>
    </location>
    <ligand>
        <name>a divalent metal cation</name>
        <dbReference type="ChEBI" id="CHEBI:60240"/>
    </ligand>
</feature>
<proteinExistence type="inferred from homology"/>
<dbReference type="RefSeq" id="WP_074258058.1">
    <property type="nucleotide sequence ID" value="NZ_FSRL01000002.1"/>
</dbReference>
<dbReference type="InterPro" id="IPR011042">
    <property type="entry name" value="6-blade_b-propeller_TolB-like"/>
</dbReference>
<dbReference type="GO" id="GO:0005509">
    <property type="term" value="F:calcium ion binding"/>
    <property type="evidence" value="ECO:0007669"/>
    <property type="project" value="TreeGrafter"/>
</dbReference>
<evidence type="ECO:0000313" key="6">
    <source>
        <dbReference type="Proteomes" id="UP000184932"/>
    </source>
</evidence>
<gene>
    <name evidence="5" type="ORF">SAMN05444002_3912</name>
</gene>
<reference evidence="6" key="1">
    <citation type="submission" date="2016-11" db="EMBL/GenBank/DDBJ databases">
        <authorList>
            <person name="Varghese N."/>
            <person name="Submissions S."/>
        </authorList>
    </citation>
    <scope>NUCLEOTIDE SEQUENCE [LARGE SCALE GENOMIC DNA]</scope>
    <source>
        <strain evidence="6">DSM 29440</strain>
    </source>
</reference>
<comment type="similarity">
    <text evidence="1">Belongs to the SMP-30/CGR1 family.</text>
</comment>
<dbReference type="Proteomes" id="UP000184932">
    <property type="component" value="Unassembled WGS sequence"/>
</dbReference>
<accession>A0A1N6IHR0</accession>
<organism evidence="5 6">
    <name type="scientific">Vannielia litorea</name>
    <dbReference type="NCBI Taxonomy" id="1217970"/>
    <lineage>
        <taxon>Bacteria</taxon>
        <taxon>Pseudomonadati</taxon>
        <taxon>Pseudomonadota</taxon>
        <taxon>Alphaproteobacteria</taxon>
        <taxon>Rhodobacterales</taxon>
        <taxon>Paracoccaceae</taxon>
        <taxon>Vannielia</taxon>
    </lineage>
</organism>
<feature type="binding site" evidence="3">
    <location>
        <position position="96"/>
    </location>
    <ligand>
        <name>substrate</name>
    </ligand>
</feature>
<keyword evidence="3" id="KW-0862">Zinc</keyword>
<feature type="binding site" evidence="3">
    <location>
        <position position="191"/>
    </location>
    <ligand>
        <name>a divalent metal cation</name>
        <dbReference type="ChEBI" id="CHEBI:60240"/>
    </ligand>
</feature>
<dbReference type="PANTHER" id="PTHR10907">
    <property type="entry name" value="REGUCALCIN"/>
    <property type="match status" value="1"/>
</dbReference>
<dbReference type="Pfam" id="PF08450">
    <property type="entry name" value="SGL"/>
    <property type="match status" value="1"/>
</dbReference>
<evidence type="ECO:0000256" key="3">
    <source>
        <dbReference type="PIRSR" id="PIRSR605511-2"/>
    </source>
</evidence>
<evidence type="ECO:0000256" key="2">
    <source>
        <dbReference type="PIRSR" id="PIRSR605511-1"/>
    </source>
</evidence>
<feature type="binding site" evidence="3">
    <location>
        <position position="94"/>
    </location>
    <ligand>
        <name>substrate</name>
    </ligand>
</feature>
<evidence type="ECO:0000313" key="5">
    <source>
        <dbReference type="EMBL" id="SIO31570.1"/>
    </source>
</evidence>
<evidence type="ECO:0000259" key="4">
    <source>
        <dbReference type="Pfam" id="PF08450"/>
    </source>
</evidence>
<feature type="binding site" evidence="3">
    <location>
        <position position="13"/>
    </location>
    <ligand>
        <name>a divalent metal cation</name>
        <dbReference type="ChEBI" id="CHEBI:60240"/>
    </ligand>
</feature>
<feature type="domain" description="SMP-30/Gluconolactonase/LRE-like region" evidence="4">
    <location>
        <begin position="11"/>
        <end position="249"/>
    </location>
</feature>
<protein>
    <submittedName>
        <fullName evidence="5">Sugar lactone lactonase YvrE</fullName>
    </submittedName>
</protein>
<dbReference type="OrthoDB" id="2633250at2"/>
<dbReference type="EMBL" id="FSRL01000002">
    <property type="protein sequence ID" value="SIO31570.1"/>
    <property type="molecule type" value="Genomic_DNA"/>
</dbReference>
<dbReference type="AlphaFoldDB" id="A0A1N6IHR0"/>
<feature type="active site" description="Proton donor/acceptor" evidence="2">
    <location>
        <position position="191"/>
    </location>
</feature>
<dbReference type="GO" id="GO:0019853">
    <property type="term" value="P:L-ascorbic acid biosynthetic process"/>
    <property type="evidence" value="ECO:0007669"/>
    <property type="project" value="TreeGrafter"/>
</dbReference>
<evidence type="ECO:0000256" key="1">
    <source>
        <dbReference type="ARBA" id="ARBA00008853"/>
    </source>
</evidence>
<comment type="cofactor">
    <cofactor evidence="3">
        <name>Zn(2+)</name>
        <dbReference type="ChEBI" id="CHEBI:29105"/>
    </cofactor>
    <text evidence="3">Binds 1 divalent metal cation per subunit.</text>
</comment>
<sequence>MTLYDDTQCNLGEGPLWHPERGELFWFDINKHHMHTQRRGQTFTWEFRHFVSAAGWVDRDTLLIASDTALFTFNLVTGDREQITPLEADIPGTRANDGRADPQGGFWIGTMSCTKERGAGAYYRYYRGELRQLWGNWTIPNATCFSPDGTTAWIADTPEGKIWRVALDEHGWPKGEPELWRNMPAESYRPDGAVCDAQGNLWIAHYGHAKVTVHAPDGTELRSLPVPGKNTTCPAFGGEDLNQLYVTTAIQNDPAPAPEDGCTYLLDPEATGQAEHRVIL</sequence>
<dbReference type="PRINTS" id="PR01790">
    <property type="entry name" value="SMP30FAMILY"/>
</dbReference>
<dbReference type="InterPro" id="IPR013658">
    <property type="entry name" value="SGL"/>
</dbReference>
<dbReference type="PANTHER" id="PTHR10907:SF47">
    <property type="entry name" value="REGUCALCIN"/>
    <property type="match status" value="1"/>
</dbReference>
<dbReference type="InterPro" id="IPR005511">
    <property type="entry name" value="SMP-30"/>
</dbReference>
<keyword evidence="6" id="KW-1185">Reference proteome</keyword>